<evidence type="ECO:0000256" key="6">
    <source>
        <dbReference type="ARBA" id="ARBA00023163"/>
    </source>
</evidence>
<feature type="compositionally biased region" description="Polar residues" evidence="10">
    <location>
        <begin position="1"/>
        <end position="12"/>
    </location>
</feature>
<dbReference type="OrthoDB" id="5792673at2759"/>
<protein>
    <recommendedName>
        <fullName evidence="3">Mediator of RNA polymerase II transcription subunit 29</fullName>
    </recommendedName>
    <alternativeName>
        <fullName evidence="9">Mediator complex subunit 29</fullName>
    </alternativeName>
    <alternativeName>
        <fullName evidence="8">Protein intersex</fullName>
    </alternativeName>
</protein>
<feature type="compositionally biased region" description="Low complexity" evidence="10">
    <location>
        <begin position="457"/>
        <end position="489"/>
    </location>
</feature>
<sequence length="579" mass="66257">MKTQQWKSISENTSEKLPKSATDSEAKTDNSPKPEIENLNQEHDADMMKRRWRLETRAKQLKVNKEQSSETIEVSNKEMTTAKVDNENNDDDILGILWSNKRQATITLKNIPSGRQEFVEIMMQPIPPVGEIERRAIQQNGIYYAVKNNPIASWRTEPFIRYTEDEETPTPQQQQQHQQQQPVEKSNDDVVLWYAKTFGRPESMMNSAQPSSFAQQQQQQQQPAVKHLNNSTIYVEDENKPKGKDKSKCSCWQLTLAGAKYGNLMLLLKKSAISIDVYWIMCQLAFMSGGQDAGDEYFAELDYIEVAEQIKEGYESDVEPPEPEEEEPYNPELDDDGDFQPSKSFLTRSKQRQNALKSTRANNQDEDSQERQVINFNPNADMNEDSVRENSKTCKQSDKVKSDNKKRLNFCYELNTICTPCHSSKWVVLEYYWPCWATKSNDAARSFTFNAVIAPATTSGPTNGTTTTVGRPIAQNPQSQQQQQHQQQQPEKIDNISKVKSLFMPMRESLLLTFRGAAFTLQLNNMADNLKRDAIMNTARFDKHLEEFTLIAIKLNCILKPLCNACSNCPRPSIICLEL</sequence>
<gene>
    <name evidence="11" type="primary">egg</name>
    <name evidence="11" type="ORF">EVAR_101560_1</name>
</gene>
<feature type="compositionally biased region" description="Polar residues" evidence="10">
    <location>
        <begin position="371"/>
        <end position="380"/>
    </location>
</feature>
<comment type="caution">
    <text evidence="11">The sequence shown here is derived from an EMBL/GenBank/DDBJ whole genome shotgun (WGS) entry which is preliminary data.</text>
</comment>
<feature type="region of interest" description="Disordered" evidence="10">
    <location>
        <begin position="1"/>
        <end position="46"/>
    </location>
</feature>
<dbReference type="InterPro" id="IPR021018">
    <property type="entry name" value="Mediator_Med29_met"/>
</dbReference>
<evidence type="ECO:0000256" key="7">
    <source>
        <dbReference type="ARBA" id="ARBA00023242"/>
    </source>
</evidence>
<dbReference type="GO" id="GO:0008168">
    <property type="term" value="F:methyltransferase activity"/>
    <property type="evidence" value="ECO:0007669"/>
    <property type="project" value="UniProtKB-KW"/>
</dbReference>
<accession>A0A4C1TKJ2</accession>
<dbReference type="PANTHER" id="PTHR28314:SF1">
    <property type="entry name" value="MEDIATOR OF RNA POLYMERASE II TRANSCRIPTION SUBUNIT 29"/>
    <property type="match status" value="1"/>
</dbReference>
<evidence type="ECO:0000256" key="9">
    <source>
        <dbReference type="ARBA" id="ARBA00031963"/>
    </source>
</evidence>
<feature type="compositionally biased region" description="Polar residues" evidence="10">
    <location>
        <begin position="341"/>
        <end position="362"/>
    </location>
</feature>
<feature type="compositionally biased region" description="Acidic residues" evidence="10">
    <location>
        <begin position="315"/>
        <end position="338"/>
    </location>
</feature>
<comment type="similarity">
    <text evidence="2">Belongs to the Mediator complex subunit 29 family.</text>
</comment>
<name>A0A4C1TKJ2_EUMVA</name>
<dbReference type="PANTHER" id="PTHR28314">
    <property type="entry name" value="MEDIATOR OF RNA POLYMERASE II TRANSCRIPTION SUBUNIT 29"/>
    <property type="match status" value="1"/>
</dbReference>
<evidence type="ECO:0000256" key="4">
    <source>
        <dbReference type="ARBA" id="ARBA00023015"/>
    </source>
</evidence>
<feature type="compositionally biased region" description="Basic and acidic residues" evidence="10">
    <location>
        <begin position="385"/>
        <end position="399"/>
    </location>
</feature>
<evidence type="ECO:0000313" key="11">
    <source>
        <dbReference type="EMBL" id="GBP14574.1"/>
    </source>
</evidence>
<evidence type="ECO:0000256" key="2">
    <source>
        <dbReference type="ARBA" id="ARBA00009851"/>
    </source>
</evidence>
<feature type="compositionally biased region" description="Basic and acidic residues" evidence="10">
    <location>
        <begin position="13"/>
        <end position="46"/>
    </location>
</feature>
<dbReference type="GO" id="GO:0006357">
    <property type="term" value="P:regulation of transcription by RNA polymerase II"/>
    <property type="evidence" value="ECO:0007669"/>
    <property type="project" value="TreeGrafter"/>
</dbReference>
<keyword evidence="4" id="KW-0805">Transcription regulation</keyword>
<comment type="subcellular location">
    <subcellularLocation>
        <location evidence="1">Nucleus</location>
    </subcellularLocation>
</comment>
<proteinExistence type="inferred from homology"/>
<organism evidence="11 12">
    <name type="scientific">Eumeta variegata</name>
    <name type="common">Bagworm moth</name>
    <name type="synonym">Eumeta japonica</name>
    <dbReference type="NCBI Taxonomy" id="151549"/>
    <lineage>
        <taxon>Eukaryota</taxon>
        <taxon>Metazoa</taxon>
        <taxon>Ecdysozoa</taxon>
        <taxon>Arthropoda</taxon>
        <taxon>Hexapoda</taxon>
        <taxon>Insecta</taxon>
        <taxon>Pterygota</taxon>
        <taxon>Neoptera</taxon>
        <taxon>Endopterygota</taxon>
        <taxon>Lepidoptera</taxon>
        <taxon>Glossata</taxon>
        <taxon>Ditrysia</taxon>
        <taxon>Tineoidea</taxon>
        <taxon>Psychidae</taxon>
        <taxon>Oiketicinae</taxon>
        <taxon>Eumeta</taxon>
    </lineage>
</organism>
<keyword evidence="7" id="KW-0539">Nucleus</keyword>
<evidence type="ECO:0000256" key="1">
    <source>
        <dbReference type="ARBA" id="ARBA00004123"/>
    </source>
</evidence>
<dbReference type="GO" id="GO:0032259">
    <property type="term" value="P:methylation"/>
    <property type="evidence" value="ECO:0007669"/>
    <property type="project" value="UniProtKB-KW"/>
</dbReference>
<keyword evidence="6" id="KW-0804">Transcription</keyword>
<evidence type="ECO:0000256" key="8">
    <source>
        <dbReference type="ARBA" id="ARBA00030916"/>
    </source>
</evidence>
<evidence type="ECO:0000256" key="3">
    <source>
        <dbReference type="ARBA" id="ARBA00019684"/>
    </source>
</evidence>
<keyword evidence="11" id="KW-0489">Methyltransferase</keyword>
<dbReference type="Proteomes" id="UP000299102">
    <property type="component" value="Unassembled WGS sequence"/>
</dbReference>
<feature type="region of interest" description="Disordered" evidence="10">
    <location>
        <begin position="164"/>
        <end position="186"/>
    </location>
</feature>
<keyword evidence="11" id="KW-0808">Transferase</keyword>
<dbReference type="EMBL" id="BGZK01005562">
    <property type="protein sequence ID" value="GBP14574.1"/>
    <property type="molecule type" value="Genomic_DNA"/>
</dbReference>
<feature type="compositionally biased region" description="Low complexity" evidence="10">
    <location>
        <begin position="172"/>
        <end position="181"/>
    </location>
</feature>
<dbReference type="STRING" id="151549.A0A4C1TKJ2"/>
<evidence type="ECO:0000256" key="10">
    <source>
        <dbReference type="SAM" id="MobiDB-lite"/>
    </source>
</evidence>
<feature type="region of interest" description="Disordered" evidence="10">
    <location>
        <begin position="204"/>
        <end position="226"/>
    </location>
</feature>
<evidence type="ECO:0000313" key="12">
    <source>
        <dbReference type="Proteomes" id="UP000299102"/>
    </source>
</evidence>
<dbReference type="GO" id="GO:0003712">
    <property type="term" value="F:transcription coregulator activity"/>
    <property type="evidence" value="ECO:0007669"/>
    <property type="project" value="TreeGrafter"/>
</dbReference>
<dbReference type="AlphaFoldDB" id="A0A4C1TKJ2"/>
<reference evidence="11 12" key="1">
    <citation type="journal article" date="2019" name="Commun. Biol.">
        <title>The bagworm genome reveals a unique fibroin gene that provides high tensile strength.</title>
        <authorList>
            <person name="Kono N."/>
            <person name="Nakamura H."/>
            <person name="Ohtoshi R."/>
            <person name="Tomita M."/>
            <person name="Numata K."/>
            <person name="Arakawa K."/>
        </authorList>
    </citation>
    <scope>NUCLEOTIDE SEQUENCE [LARGE SCALE GENOMIC DNA]</scope>
</reference>
<feature type="region of interest" description="Disordered" evidence="10">
    <location>
        <begin position="457"/>
        <end position="491"/>
    </location>
</feature>
<evidence type="ECO:0000256" key="5">
    <source>
        <dbReference type="ARBA" id="ARBA00023159"/>
    </source>
</evidence>
<feature type="compositionally biased region" description="Polar residues" evidence="10">
    <location>
        <begin position="204"/>
        <end position="214"/>
    </location>
</feature>
<keyword evidence="12" id="KW-1185">Reference proteome</keyword>
<dbReference type="GO" id="GO:0016592">
    <property type="term" value="C:mediator complex"/>
    <property type="evidence" value="ECO:0007669"/>
    <property type="project" value="InterPro"/>
</dbReference>
<dbReference type="Pfam" id="PF11568">
    <property type="entry name" value="Med29"/>
    <property type="match status" value="1"/>
</dbReference>
<feature type="region of interest" description="Disordered" evidence="10">
    <location>
        <begin position="313"/>
        <end position="399"/>
    </location>
</feature>
<keyword evidence="5" id="KW-0010">Activator</keyword>